<evidence type="ECO:0008006" key="4">
    <source>
        <dbReference type="Google" id="ProtNLM"/>
    </source>
</evidence>
<feature type="transmembrane region" description="Helical" evidence="1">
    <location>
        <begin position="88"/>
        <end position="111"/>
    </location>
</feature>
<dbReference type="KEGG" id="apre:CNX65_00515"/>
<reference evidence="2" key="1">
    <citation type="submission" date="2017-09" db="EMBL/GenBank/DDBJ databases">
        <title>Complete Genome Sequence of ansamitocin-producing Bacterium Actinosynnema pretiosum X47.</title>
        <authorList>
            <person name="Cao G."/>
            <person name="Zong G."/>
            <person name="Zhong C."/>
            <person name="Fu J."/>
        </authorList>
    </citation>
    <scope>NUCLEOTIDE SEQUENCE [LARGE SCALE GENOMIC DNA]</scope>
    <source>
        <strain evidence="2">X47</strain>
    </source>
</reference>
<keyword evidence="1" id="KW-0812">Transmembrane</keyword>
<keyword evidence="1" id="KW-0472">Membrane</keyword>
<dbReference type="AlphaFoldDB" id="A0A290YYY9"/>
<feature type="transmembrane region" description="Helical" evidence="1">
    <location>
        <begin position="45"/>
        <end position="67"/>
    </location>
</feature>
<keyword evidence="3" id="KW-1185">Reference proteome</keyword>
<evidence type="ECO:0000256" key="1">
    <source>
        <dbReference type="SAM" id="Phobius"/>
    </source>
</evidence>
<name>A0A290YYY9_9PSEU</name>
<protein>
    <recommendedName>
        <fullName evidence="4">ABC transporter permease</fullName>
    </recommendedName>
</protein>
<dbReference type="RefSeq" id="WP_096491001.1">
    <property type="nucleotide sequence ID" value="NZ_CP023445.1"/>
</dbReference>
<feature type="transmembrane region" description="Helical" evidence="1">
    <location>
        <begin position="160"/>
        <end position="182"/>
    </location>
</feature>
<dbReference type="Proteomes" id="UP000218505">
    <property type="component" value="Chromosome"/>
</dbReference>
<feature type="transmembrane region" description="Helical" evidence="1">
    <location>
        <begin position="12"/>
        <end position="33"/>
    </location>
</feature>
<sequence>MIWLAWRQQRAHVLGALGFTAFAALALGLTRWGEAGVVGHTSYDLLTLPLLGGPLLLGAFAGAAVFAPDVERGTHALTLTQSVSPDRWWATKLLVTGVPLALCALVTGLVARWVVGGAAPSAGTSPLISPLFQAQGVVPVGYALVVFATAALLGLLRGNALLAAVGALLLHAPLALVSLLGLRRYYAPPLVVPEEQAPGQIWPVDYRRYDDLVDGEVFGRVLVGYHPDSRFWPFQFVELGIFLALAAALLAAGWWVATRRLR</sequence>
<organism evidence="2 3">
    <name type="scientific">Actinosynnema pretiosum</name>
    <dbReference type="NCBI Taxonomy" id="42197"/>
    <lineage>
        <taxon>Bacteria</taxon>
        <taxon>Bacillati</taxon>
        <taxon>Actinomycetota</taxon>
        <taxon>Actinomycetes</taxon>
        <taxon>Pseudonocardiales</taxon>
        <taxon>Pseudonocardiaceae</taxon>
        <taxon>Actinosynnema</taxon>
    </lineage>
</organism>
<feature type="transmembrane region" description="Helical" evidence="1">
    <location>
        <begin position="236"/>
        <end position="257"/>
    </location>
</feature>
<proteinExistence type="predicted"/>
<dbReference type="EMBL" id="CP023445">
    <property type="protein sequence ID" value="ATE51954.1"/>
    <property type="molecule type" value="Genomic_DNA"/>
</dbReference>
<evidence type="ECO:0000313" key="3">
    <source>
        <dbReference type="Proteomes" id="UP000218505"/>
    </source>
</evidence>
<feature type="transmembrane region" description="Helical" evidence="1">
    <location>
        <begin position="131"/>
        <end position="153"/>
    </location>
</feature>
<evidence type="ECO:0000313" key="2">
    <source>
        <dbReference type="EMBL" id="ATE51954.1"/>
    </source>
</evidence>
<gene>
    <name evidence="2" type="ORF">CNX65_00515</name>
</gene>
<keyword evidence="1" id="KW-1133">Transmembrane helix</keyword>
<accession>A0A290YYY9</accession>